<organism evidence="1">
    <name type="scientific">Spodoptera frugiperda</name>
    <name type="common">Fall armyworm</name>
    <dbReference type="NCBI Taxonomy" id="7108"/>
    <lineage>
        <taxon>Eukaryota</taxon>
        <taxon>Metazoa</taxon>
        <taxon>Ecdysozoa</taxon>
        <taxon>Arthropoda</taxon>
        <taxon>Hexapoda</taxon>
        <taxon>Insecta</taxon>
        <taxon>Pterygota</taxon>
        <taxon>Neoptera</taxon>
        <taxon>Endopterygota</taxon>
        <taxon>Lepidoptera</taxon>
        <taxon>Glossata</taxon>
        <taxon>Ditrysia</taxon>
        <taxon>Noctuoidea</taxon>
        <taxon>Noctuidae</taxon>
        <taxon>Amphipyrinae</taxon>
        <taxon>Spodoptera</taxon>
    </lineage>
</organism>
<protein>
    <submittedName>
        <fullName evidence="1">SFRICE_021386</fullName>
    </submittedName>
</protein>
<gene>
    <name evidence="1" type="ORF">SFRICE_021386</name>
</gene>
<name>A0A2H1VAW9_SPOFR</name>
<sequence length="82" mass="9274">MKHQYRPVNVSNRRRLWPLETPEAVTRVRNLRVVVRVSGIGKIGKGEIGPPVTSLTQRKRCFTSVFCEAVVSEKLSGLRSIK</sequence>
<reference evidence="1" key="1">
    <citation type="submission" date="2016-07" db="EMBL/GenBank/DDBJ databases">
        <authorList>
            <person name="Bretaudeau A."/>
        </authorList>
    </citation>
    <scope>NUCLEOTIDE SEQUENCE</scope>
    <source>
        <strain evidence="1">Rice</strain>
        <tissue evidence="1">Whole body</tissue>
    </source>
</reference>
<dbReference type="AlphaFoldDB" id="A0A2H1VAW9"/>
<accession>A0A2H1VAW9</accession>
<dbReference type="EMBL" id="ODYU01001576">
    <property type="protein sequence ID" value="SOQ37989.1"/>
    <property type="molecule type" value="Genomic_DNA"/>
</dbReference>
<proteinExistence type="predicted"/>
<evidence type="ECO:0000313" key="1">
    <source>
        <dbReference type="EMBL" id="SOQ37989.1"/>
    </source>
</evidence>